<dbReference type="Proteomes" id="UP000271272">
    <property type="component" value="Unassembled WGS sequence"/>
</dbReference>
<name>A0A3P1UTF6_9ACTO</name>
<proteinExistence type="predicted"/>
<dbReference type="NCBIfam" id="TIGR02547">
    <property type="entry name" value="casA_cse1"/>
    <property type="match status" value="1"/>
</dbReference>
<dbReference type="OrthoDB" id="3187690at2"/>
<dbReference type="Pfam" id="PF09481">
    <property type="entry name" value="CRISPR_Cse1"/>
    <property type="match status" value="1"/>
</dbReference>
<dbReference type="AlphaFoldDB" id="A0A3P1UTF6"/>
<evidence type="ECO:0000313" key="3">
    <source>
        <dbReference type="Proteomes" id="UP000271272"/>
    </source>
</evidence>
<evidence type="ECO:0000256" key="1">
    <source>
        <dbReference type="SAM" id="MobiDB-lite"/>
    </source>
</evidence>
<accession>A0A3P1UTF6</accession>
<organism evidence="2 3">
    <name type="scientific">Actinomyces bowdenii</name>
    <dbReference type="NCBI Taxonomy" id="131109"/>
    <lineage>
        <taxon>Bacteria</taxon>
        <taxon>Bacillati</taxon>
        <taxon>Actinomycetota</taxon>
        <taxon>Actinomycetes</taxon>
        <taxon>Actinomycetales</taxon>
        <taxon>Actinomycetaceae</taxon>
        <taxon>Actinomyces</taxon>
    </lineage>
</organism>
<evidence type="ECO:0000313" key="2">
    <source>
        <dbReference type="EMBL" id="RRD25151.1"/>
    </source>
</evidence>
<reference evidence="2 3" key="1">
    <citation type="submission" date="2018-11" db="EMBL/GenBank/DDBJ databases">
        <title>Genomes From Bacteria Associated with the Canine Oral Cavity: a Test Case for Automated Genome-Based Taxonomic Assignment.</title>
        <authorList>
            <person name="Coil D.A."/>
            <person name="Jospin G."/>
            <person name="Darling A.E."/>
            <person name="Wallis C."/>
            <person name="Davis I.J."/>
            <person name="Harris S."/>
            <person name="Eisen J.A."/>
            <person name="Holcombe L.J."/>
            <person name="O'Flynn C."/>
        </authorList>
    </citation>
    <scope>NUCLEOTIDE SEQUENCE [LARGE SCALE GENOMIC DNA]</scope>
    <source>
        <strain evidence="2 3">OH5050</strain>
    </source>
</reference>
<feature type="region of interest" description="Disordered" evidence="1">
    <location>
        <begin position="1"/>
        <end position="25"/>
    </location>
</feature>
<dbReference type="CDD" id="cd09729">
    <property type="entry name" value="Cse1_I-E"/>
    <property type="match status" value="1"/>
</dbReference>
<keyword evidence="3" id="KW-1185">Reference proteome</keyword>
<comment type="caution">
    <text evidence="2">The sequence shown here is derived from an EMBL/GenBank/DDBJ whole genome shotgun (WGS) entry which is preliminary data.</text>
</comment>
<dbReference type="EMBL" id="RQZC01000025">
    <property type="protein sequence ID" value="RRD25151.1"/>
    <property type="molecule type" value="Genomic_DNA"/>
</dbReference>
<dbReference type="Gene3D" id="1.10.132.100">
    <property type="match status" value="1"/>
</dbReference>
<gene>
    <name evidence="2" type="primary">casA</name>
    <name evidence="2" type="ORF">EII10_10975</name>
</gene>
<protein>
    <submittedName>
        <fullName evidence="2">Type I-E CRISPR-associated protein Cse1/CasA</fullName>
    </submittedName>
</protein>
<sequence>MALAARCGTLHTKRSHSSRTGDAVTPSPSFSLLTQPWIRCDMLGGSVQELSLRDLFDGEHRILRIRGDSPTQDYAILRLILVILWCAHRPDEALADEQDPYRFDDWWEQALAQAISGGRDEVVLDYLERHAERFDLLHPSAPFMQVADLDTAKGTRLPVRRIIPEAEQDYFTMRAGRELESLNLAEAARWLVTAQAYDYSGIKSGAMGDPRVKGGKGYPIGQGWTGLTGGVVIHGRSLRETLILNTPARLVMAPQMRADLPVWERLPDGAAERPSPIPTGPCDLLTWQSRRIRLFTEEGRVVSVLVSNGDKIPEAGANILVDPMTPYRYSTNKSKKGSPVFYPRPHDAEQTVWRSLEPLLVREGVVVDLPGGGRVKGAQPPKAPTTITSLTELRHEGILGEEPLTVELVSVRYGPQAASVSQVVSTSVELPHAVLASRNPLLAETLVEAGRRAREAAVRYGRYAGNLLVAAGGDYVYQAGAAASVLDALEPAFRSWLVSVDEQDPDAALATWSRLIERRVLEMAATLLSGAGPKALAGRVVEHNGSPRLVSAGTAFQQLQRDLRALLPHPDSSKEETHV</sequence>
<dbReference type="InterPro" id="IPR013381">
    <property type="entry name" value="CRISPR-assoc_prot_Cse1"/>
</dbReference>